<sequence length="184" mass="20091">MDLLEIPLEALAFRYSAAVAGSLWPWLAVLTAALSLWRIRSSGSKPVSLPSDPYPKPAQAEAQPSTPLTPPRCHVDDTGTPTKARFTTYYHLDECCHLDGGAVVTAEEEEEECDGNGDGVETEEDGNNGTLGYSDSGIGWEEFMPVRRITDFGWYRYQDIAALNGSVVRLWDGPLTARDVGLRG</sequence>
<name>A0ACB7VYN7_DIOAL</name>
<evidence type="ECO:0000313" key="2">
    <source>
        <dbReference type="Proteomes" id="UP000827976"/>
    </source>
</evidence>
<evidence type="ECO:0000313" key="1">
    <source>
        <dbReference type="EMBL" id="KAH7679974.1"/>
    </source>
</evidence>
<keyword evidence="2" id="KW-1185">Reference proteome</keyword>
<accession>A0ACB7VYN7</accession>
<proteinExistence type="predicted"/>
<comment type="caution">
    <text evidence="1">The sequence shown here is derived from an EMBL/GenBank/DDBJ whole genome shotgun (WGS) entry which is preliminary data.</text>
</comment>
<reference evidence="2" key="1">
    <citation type="journal article" date="2022" name="Nat. Commun.">
        <title>Chromosome evolution and the genetic basis of agronomically important traits in greater yam.</title>
        <authorList>
            <person name="Bredeson J.V."/>
            <person name="Lyons J.B."/>
            <person name="Oniyinde I.O."/>
            <person name="Okereke N.R."/>
            <person name="Kolade O."/>
            <person name="Nnabue I."/>
            <person name="Nwadili C.O."/>
            <person name="Hribova E."/>
            <person name="Parker M."/>
            <person name="Nwogha J."/>
            <person name="Shu S."/>
            <person name="Carlson J."/>
            <person name="Kariba R."/>
            <person name="Muthemba S."/>
            <person name="Knop K."/>
            <person name="Barton G.J."/>
            <person name="Sherwood A.V."/>
            <person name="Lopez-Montes A."/>
            <person name="Asiedu R."/>
            <person name="Jamnadass R."/>
            <person name="Muchugi A."/>
            <person name="Goodstein D."/>
            <person name="Egesi C.N."/>
            <person name="Featherston J."/>
            <person name="Asfaw A."/>
            <person name="Simpson G.G."/>
            <person name="Dolezel J."/>
            <person name="Hendre P.S."/>
            <person name="Van Deynze A."/>
            <person name="Kumar P.L."/>
            <person name="Obidiegwu J.E."/>
            <person name="Bhattacharjee R."/>
            <person name="Rokhsar D.S."/>
        </authorList>
    </citation>
    <scope>NUCLEOTIDE SEQUENCE [LARGE SCALE GENOMIC DNA]</scope>
    <source>
        <strain evidence="2">cv. TDa95/00328</strain>
    </source>
</reference>
<protein>
    <submittedName>
        <fullName evidence="1">Uncharacterized protein</fullName>
    </submittedName>
</protein>
<dbReference type="EMBL" id="CM037016">
    <property type="protein sequence ID" value="KAH7679974.1"/>
    <property type="molecule type" value="Genomic_DNA"/>
</dbReference>
<organism evidence="1 2">
    <name type="scientific">Dioscorea alata</name>
    <name type="common">Purple yam</name>
    <dbReference type="NCBI Taxonomy" id="55571"/>
    <lineage>
        <taxon>Eukaryota</taxon>
        <taxon>Viridiplantae</taxon>
        <taxon>Streptophyta</taxon>
        <taxon>Embryophyta</taxon>
        <taxon>Tracheophyta</taxon>
        <taxon>Spermatophyta</taxon>
        <taxon>Magnoliopsida</taxon>
        <taxon>Liliopsida</taxon>
        <taxon>Dioscoreales</taxon>
        <taxon>Dioscoreaceae</taxon>
        <taxon>Dioscorea</taxon>
    </lineage>
</organism>
<gene>
    <name evidence="1" type="ORF">IHE45_06G093600</name>
</gene>
<dbReference type="Proteomes" id="UP000827976">
    <property type="component" value="Chromosome 6"/>
</dbReference>